<feature type="transmembrane region" description="Helical" evidence="14">
    <location>
        <begin position="797"/>
        <end position="820"/>
    </location>
</feature>
<dbReference type="GO" id="GO:0140358">
    <property type="term" value="F:P-type transmembrane transporter activity"/>
    <property type="evidence" value="ECO:0007669"/>
    <property type="project" value="InterPro"/>
</dbReference>
<dbReference type="eggNOG" id="KOG0208">
    <property type="taxonomic scope" value="Eukaryota"/>
</dbReference>
<reference evidence="17" key="3">
    <citation type="submission" date="2015-06" db="UniProtKB">
        <authorList>
            <consortium name="EnsemblMetazoa"/>
        </authorList>
    </citation>
    <scope>IDENTIFICATION</scope>
</reference>
<dbReference type="GO" id="GO:0016887">
    <property type="term" value="F:ATP hydrolysis activity"/>
    <property type="evidence" value="ECO:0007669"/>
    <property type="project" value="InterPro"/>
</dbReference>
<keyword evidence="4 14" id="KW-0812">Transmembrane</keyword>
<dbReference type="EMBL" id="AMQM01005080">
    <property type="status" value="NOT_ANNOTATED_CDS"/>
    <property type="molecule type" value="Genomic_DNA"/>
</dbReference>
<dbReference type="GO" id="GO:0016020">
    <property type="term" value="C:membrane"/>
    <property type="evidence" value="ECO:0000318"/>
    <property type="project" value="GO_Central"/>
</dbReference>
<keyword evidence="5" id="KW-0479">Metal-binding</keyword>
<dbReference type="Gene3D" id="1.20.1110.10">
    <property type="entry name" value="Calcium-transporting ATPase, transmembrane domain"/>
    <property type="match status" value="1"/>
</dbReference>
<evidence type="ECO:0000256" key="2">
    <source>
        <dbReference type="ARBA" id="ARBA00006000"/>
    </source>
</evidence>
<evidence type="ECO:0000256" key="8">
    <source>
        <dbReference type="ARBA" id="ARBA00022842"/>
    </source>
</evidence>
<dbReference type="SUPFAM" id="SSF81653">
    <property type="entry name" value="Calcium ATPase, transduction domain A"/>
    <property type="match status" value="1"/>
</dbReference>
<dbReference type="SUPFAM" id="SSF56784">
    <property type="entry name" value="HAD-like"/>
    <property type="match status" value="1"/>
</dbReference>
<dbReference type="InterPro" id="IPR018303">
    <property type="entry name" value="ATPase_P-typ_P_site"/>
</dbReference>
<dbReference type="InterPro" id="IPR023214">
    <property type="entry name" value="HAD_sf"/>
</dbReference>
<evidence type="ECO:0000256" key="5">
    <source>
        <dbReference type="ARBA" id="ARBA00022723"/>
    </source>
</evidence>
<name>T1EFM0_HELRO</name>
<keyword evidence="10 14" id="KW-1133">Transmembrane helix</keyword>
<sequence length="969" mass="108942">MNDLDIEVYSYWRILVDEALNPFYAFQLFSVTVWMLDSYYIFAGCVVLISVFSLTLQVVELRKQRVNLKRMITTEQLNIPVVNASFRVVKSTSSRDLVPGDVIFFDPHHHYFIMPCDAILIGGNVVVDEGILTGESIPVTKLPIPSTSSSSSPPPSSPQSSSSSSSSSYSSSSCHKHILFCGTKILQIRSQVRAIVLRTGFSTAKGQLVRSIMYPKPIGESFYSDAFKFVIFLILLALVGMIYAFCILSLYQVSDKIFDRIITSLDIITIAVPPALPAALTVGLLYAQSRLKNKGIFCTNPRSINLSANVDCCCFDKTGTLTEEGLNFWGVVEVDDDATKTFKEPIRELENVPSDHSLVVAMASCHNLNVIGGEVNGDPLDVKMFEAVNWIIEDETSTEHAGSLIVRPQNSEVCPIFQFELAKNYSRNVVLLRQFPFESSLQRMGVIVKIRSTNEIVAFVKGAPETMKSFCKTDSLPTDFEETLRDYTSRGLRVIAISSKKLEASLNCSDVKRLFWSLNEIETALNFMGFLIFENKLKEQTEAILKELRQVNIRTIMITGDNMETAICVARQCGMLMTGWKVIRVEATTSSSSSSIDDENRKCMKKDDDGEDQGCACYHFVIDGKSFDVIVNHFRYLLPKIMTKATIFARMSPEQKAYIIECLKNIGYTVCMCGDGANDCTALKSAHIGVSLSQFEASVAATFTYNDMDVSCVPAIIKEGKGSLVTSFGMFNFMALYSIIQYSSFIILLAWMKKLEDGMFLFIDLFLVTSLTFTMGRTHPSDHLTKRRPPSRLASPGNIIGLLSHVLIQVGFQLAGIMFLKNQSWYKSDMDKTCIFYITLFQYTNIALTFSLGYEFKKPFWTNAWFMVVLVASVVSSVVFVFDPLKISYYLFNTNWIGDVFFRILLLNFVVLNGICTQLLQMLIRSQWCIRTCDSSPCRPGPQPLHQIISRQLNKDYTWPPYEQKMKHS</sequence>
<keyword evidence="18" id="KW-1185">Reference proteome</keyword>
<feature type="compositionally biased region" description="Low complexity" evidence="13">
    <location>
        <begin position="158"/>
        <end position="169"/>
    </location>
</feature>
<feature type="transmembrane region" description="Helical" evidence="14">
    <location>
        <begin position="900"/>
        <end position="920"/>
    </location>
</feature>
<dbReference type="EnsemblMetazoa" id="HelroT112766">
    <property type="protein sequence ID" value="HelroP112766"/>
    <property type="gene ID" value="HelroG112766"/>
</dbReference>
<evidence type="ECO:0000259" key="15">
    <source>
        <dbReference type="Pfam" id="PF00122"/>
    </source>
</evidence>
<dbReference type="InterPro" id="IPR006544">
    <property type="entry name" value="P-type_TPase_V"/>
</dbReference>
<comment type="catalytic activity">
    <reaction evidence="12">
        <text>ATP + H2O = ADP + phosphate + H(+)</text>
        <dbReference type="Rhea" id="RHEA:13065"/>
        <dbReference type="ChEBI" id="CHEBI:15377"/>
        <dbReference type="ChEBI" id="CHEBI:15378"/>
        <dbReference type="ChEBI" id="CHEBI:30616"/>
        <dbReference type="ChEBI" id="CHEBI:43474"/>
        <dbReference type="ChEBI" id="CHEBI:456216"/>
    </reaction>
</comment>
<feature type="transmembrane region" description="Helical" evidence="14">
    <location>
        <begin position="731"/>
        <end position="752"/>
    </location>
</feature>
<evidence type="ECO:0000256" key="11">
    <source>
        <dbReference type="ARBA" id="ARBA00023136"/>
    </source>
</evidence>
<evidence type="ECO:0000256" key="6">
    <source>
        <dbReference type="ARBA" id="ARBA00022741"/>
    </source>
</evidence>
<feature type="region of interest" description="Disordered" evidence="13">
    <location>
        <begin position="143"/>
        <end position="169"/>
    </location>
</feature>
<dbReference type="PANTHER" id="PTHR45630">
    <property type="entry name" value="CATION-TRANSPORTING ATPASE-RELATED"/>
    <property type="match status" value="1"/>
</dbReference>
<dbReference type="GO" id="GO:0006874">
    <property type="term" value="P:intracellular calcium ion homeostasis"/>
    <property type="evidence" value="ECO:0000318"/>
    <property type="project" value="GO_Central"/>
</dbReference>
<organism evidence="17 18">
    <name type="scientific">Helobdella robusta</name>
    <name type="common">Californian leech</name>
    <dbReference type="NCBI Taxonomy" id="6412"/>
    <lineage>
        <taxon>Eukaryota</taxon>
        <taxon>Metazoa</taxon>
        <taxon>Spiralia</taxon>
        <taxon>Lophotrochozoa</taxon>
        <taxon>Annelida</taxon>
        <taxon>Clitellata</taxon>
        <taxon>Hirudinea</taxon>
        <taxon>Rhynchobdellida</taxon>
        <taxon>Glossiphoniidae</taxon>
        <taxon>Helobdella</taxon>
    </lineage>
</organism>
<dbReference type="GO" id="GO:1902047">
    <property type="term" value="P:polyamine transmembrane transport"/>
    <property type="evidence" value="ECO:0000318"/>
    <property type="project" value="GO_Central"/>
</dbReference>
<dbReference type="CTD" id="20195372"/>
<keyword evidence="11 14" id="KW-0472">Membrane</keyword>
<dbReference type="InterPro" id="IPR059000">
    <property type="entry name" value="ATPase_P-type_domA"/>
</dbReference>
<dbReference type="OMA" id="TTWEMAV"/>
<evidence type="ECO:0000313" key="17">
    <source>
        <dbReference type="EnsemblMetazoa" id="HelroP112766"/>
    </source>
</evidence>
<evidence type="ECO:0000256" key="1">
    <source>
        <dbReference type="ARBA" id="ARBA00004141"/>
    </source>
</evidence>
<keyword evidence="6" id="KW-0547">Nucleotide-binding</keyword>
<dbReference type="PROSITE" id="PS00154">
    <property type="entry name" value="ATPASE_E1_E2"/>
    <property type="match status" value="1"/>
</dbReference>
<dbReference type="GO" id="GO:0005524">
    <property type="term" value="F:ATP binding"/>
    <property type="evidence" value="ECO:0007669"/>
    <property type="project" value="UniProtKB-KW"/>
</dbReference>
<comment type="similarity">
    <text evidence="2">Belongs to the cation transport ATPase (P-type) (TC 3.A.3) family. Type V subfamily.</text>
</comment>
<feature type="transmembrane region" description="Helical" evidence="14">
    <location>
        <begin position="758"/>
        <end position="776"/>
    </location>
</feature>
<feature type="transmembrane region" description="Helical" evidence="14">
    <location>
        <begin position="265"/>
        <end position="287"/>
    </location>
</feature>
<evidence type="ECO:0000256" key="4">
    <source>
        <dbReference type="ARBA" id="ARBA00022692"/>
    </source>
</evidence>
<dbReference type="GO" id="GO:0019829">
    <property type="term" value="F:ATPase-coupled monoatomic cation transmembrane transporter activity"/>
    <property type="evidence" value="ECO:0000318"/>
    <property type="project" value="GO_Central"/>
</dbReference>
<reference evidence="16 18" key="2">
    <citation type="journal article" date="2013" name="Nature">
        <title>Insights into bilaterian evolution from three spiralian genomes.</title>
        <authorList>
            <person name="Simakov O."/>
            <person name="Marletaz F."/>
            <person name="Cho S.J."/>
            <person name="Edsinger-Gonzales E."/>
            <person name="Havlak P."/>
            <person name="Hellsten U."/>
            <person name="Kuo D.H."/>
            <person name="Larsson T."/>
            <person name="Lv J."/>
            <person name="Arendt D."/>
            <person name="Savage R."/>
            <person name="Osoegawa K."/>
            <person name="de Jong P."/>
            <person name="Grimwood J."/>
            <person name="Chapman J.A."/>
            <person name="Shapiro H."/>
            <person name="Aerts A."/>
            <person name="Otillar R.P."/>
            <person name="Terry A.Y."/>
            <person name="Boore J.L."/>
            <person name="Grigoriev I.V."/>
            <person name="Lindberg D.R."/>
            <person name="Seaver E.C."/>
            <person name="Weisblat D.A."/>
            <person name="Putnam N.H."/>
            <person name="Rokhsar D.S."/>
        </authorList>
    </citation>
    <scope>NUCLEOTIDE SEQUENCE</scope>
</reference>
<evidence type="ECO:0000256" key="12">
    <source>
        <dbReference type="ARBA" id="ARBA00049360"/>
    </source>
</evidence>
<dbReference type="GO" id="GO:0046872">
    <property type="term" value="F:metal ion binding"/>
    <property type="evidence" value="ECO:0007669"/>
    <property type="project" value="UniProtKB-KW"/>
</dbReference>
<evidence type="ECO:0000256" key="7">
    <source>
        <dbReference type="ARBA" id="ARBA00022840"/>
    </source>
</evidence>
<protein>
    <recommendedName>
        <fullName evidence="15">P-type ATPase A domain-containing protein</fullName>
    </recommendedName>
</protein>
<evidence type="ECO:0000256" key="9">
    <source>
        <dbReference type="ARBA" id="ARBA00022967"/>
    </source>
</evidence>
<keyword evidence="7" id="KW-0067">ATP-binding</keyword>
<accession>T1EFM0</accession>
<feature type="domain" description="P-type ATPase A" evidence="15">
    <location>
        <begin position="90"/>
        <end position="212"/>
    </location>
</feature>
<dbReference type="SFLD" id="SFLDG00002">
    <property type="entry name" value="C1.7:_P-type_atpase_like"/>
    <property type="match status" value="1"/>
</dbReference>
<feature type="transmembrane region" description="Helical" evidence="14">
    <location>
        <begin position="860"/>
        <end position="880"/>
    </location>
</feature>
<dbReference type="SUPFAM" id="SSF81660">
    <property type="entry name" value="Metal cation-transporting ATPase, ATP-binding domain N"/>
    <property type="match status" value="1"/>
</dbReference>
<dbReference type="KEGG" id="hro:HELRODRAFT_112766"/>
<evidence type="ECO:0000313" key="18">
    <source>
        <dbReference type="Proteomes" id="UP000015101"/>
    </source>
</evidence>
<dbReference type="Pfam" id="PF00122">
    <property type="entry name" value="E1-E2_ATPase"/>
    <property type="match status" value="1"/>
</dbReference>
<dbReference type="NCBIfam" id="TIGR01657">
    <property type="entry name" value="P-ATPase-V"/>
    <property type="match status" value="1"/>
</dbReference>
<dbReference type="InterPro" id="IPR044492">
    <property type="entry name" value="P_typ_ATPase_HD_dom"/>
</dbReference>
<dbReference type="Gene3D" id="3.40.1110.10">
    <property type="entry name" value="Calcium-transporting ATPase, cytoplasmic domain N"/>
    <property type="match status" value="1"/>
</dbReference>
<dbReference type="PANTHER" id="PTHR45630:SF8">
    <property type="entry name" value="CATION-TRANSPORTING ATPASE"/>
    <property type="match status" value="1"/>
</dbReference>
<dbReference type="InterPro" id="IPR008250">
    <property type="entry name" value="ATPase_P-typ_transduc_dom_A_sf"/>
</dbReference>
<dbReference type="Gene3D" id="3.40.50.1000">
    <property type="entry name" value="HAD superfamily/HAD-like"/>
    <property type="match status" value="1"/>
</dbReference>
<dbReference type="Gene3D" id="2.70.150.10">
    <property type="entry name" value="Calcium-transporting ATPase, cytoplasmic transduction domain A"/>
    <property type="match status" value="1"/>
</dbReference>
<dbReference type="InterPro" id="IPR023298">
    <property type="entry name" value="ATPase_P-typ_TM_dom_sf"/>
</dbReference>
<keyword evidence="8" id="KW-0460">Magnesium</keyword>
<dbReference type="GeneID" id="20195372"/>
<dbReference type="InterPro" id="IPR001757">
    <property type="entry name" value="P_typ_ATPase"/>
</dbReference>
<dbReference type="InterPro" id="IPR023299">
    <property type="entry name" value="ATPase_P-typ_cyto_dom_N"/>
</dbReference>
<dbReference type="AlphaFoldDB" id="T1EFM0"/>
<feature type="transmembrane region" description="Helical" evidence="14">
    <location>
        <begin position="835"/>
        <end position="853"/>
    </location>
</feature>
<dbReference type="RefSeq" id="XP_009020606.1">
    <property type="nucleotide sequence ID" value="XM_009022358.1"/>
</dbReference>
<dbReference type="EMBL" id="KB096785">
    <property type="protein sequence ID" value="ESO01370.1"/>
    <property type="molecule type" value="Genomic_DNA"/>
</dbReference>
<dbReference type="Pfam" id="PF13246">
    <property type="entry name" value="Cation_ATPase"/>
    <property type="match status" value="1"/>
</dbReference>
<gene>
    <name evidence="17" type="primary">20195372</name>
    <name evidence="16" type="ORF">HELRODRAFT_112766</name>
</gene>
<dbReference type="STRING" id="6412.T1EFM0"/>
<dbReference type="PRINTS" id="PR00119">
    <property type="entry name" value="CATATPASE"/>
</dbReference>
<keyword evidence="9" id="KW-1278">Translocase</keyword>
<evidence type="ECO:0000256" key="10">
    <source>
        <dbReference type="ARBA" id="ARBA00022989"/>
    </source>
</evidence>
<dbReference type="SFLD" id="SFLDF00027">
    <property type="entry name" value="p-type_atpase"/>
    <property type="match status" value="1"/>
</dbReference>
<dbReference type="GO" id="GO:0015203">
    <property type="term" value="F:polyamine transmembrane transporter activity"/>
    <property type="evidence" value="ECO:0000318"/>
    <property type="project" value="GO_Central"/>
</dbReference>
<dbReference type="InterPro" id="IPR036412">
    <property type="entry name" value="HAD-like_sf"/>
</dbReference>
<dbReference type="OrthoDB" id="48943at2759"/>
<feature type="transmembrane region" description="Helical" evidence="14">
    <location>
        <begin position="229"/>
        <end position="253"/>
    </location>
</feature>
<dbReference type="Proteomes" id="UP000015101">
    <property type="component" value="Unassembled WGS sequence"/>
</dbReference>
<reference evidence="18" key="1">
    <citation type="submission" date="2012-12" db="EMBL/GenBank/DDBJ databases">
        <authorList>
            <person name="Hellsten U."/>
            <person name="Grimwood J."/>
            <person name="Chapman J.A."/>
            <person name="Shapiro H."/>
            <person name="Aerts A."/>
            <person name="Otillar R.P."/>
            <person name="Terry A.Y."/>
            <person name="Boore J.L."/>
            <person name="Simakov O."/>
            <person name="Marletaz F."/>
            <person name="Cho S.-J."/>
            <person name="Edsinger-Gonzales E."/>
            <person name="Havlak P."/>
            <person name="Kuo D.-H."/>
            <person name="Larsson T."/>
            <person name="Lv J."/>
            <person name="Arendt D."/>
            <person name="Savage R."/>
            <person name="Osoegawa K."/>
            <person name="de Jong P."/>
            <person name="Lindberg D.R."/>
            <person name="Seaver E.C."/>
            <person name="Weisblat D.A."/>
            <person name="Putnam N.H."/>
            <person name="Grigoriev I.V."/>
            <person name="Rokhsar D.S."/>
        </authorList>
    </citation>
    <scope>NUCLEOTIDE SEQUENCE</scope>
</reference>
<evidence type="ECO:0000313" key="16">
    <source>
        <dbReference type="EMBL" id="ESO01370.1"/>
    </source>
</evidence>
<comment type="subcellular location">
    <subcellularLocation>
        <location evidence="1">Membrane</location>
        <topology evidence="1">Multi-pass membrane protein</topology>
    </subcellularLocation>
</comment>
<evidence type="ECO:0000256" key="13">
    <source>
        <dbReference type="SAM" id="MobiDB-lite"/>
    </source>
</evidence>
<dbReference type="NCBIfam" id="TIGR01494">
    <property type="entry name" value="ATPase_P-type"/>
    <property type="match status" value="2"/>
</dbReference>
<dbReference type="SFLD" id="SFLDS00003">
    <property type="entry name" value="Haloacid_Dehalogenase"/>
    <property type="match status" value="1"/>
</dbReference>
<dbReference type="FunFam" id="1.20.1110.10:FF:000023">
    <property type="entry name" value="Cation-transporting ATPase"/>
    <property type="match status" value="1"/>
</dbReference>
<feature type="transmembrane region" description="Helical" evidence="14">
    <location>
        <begin position="39"/>
        <end position="61"/>
    </location>
</feature>
<keyword evidence="3" id="KW-0597">Phosphoprotein</keyword>
<dbReference type="SUPFAM" id="SSF81665">
    <property type="entry name" value="Calcium ATPase, transmembrane domain M"/>
    <property type="match status" value="1"/>
</dbReference>
<proteinExistence type="inferred from homology"/>
<dbReference type="FunFam" id="3.40.50.1000:FF:000068">
    <property type="entry name" value="Cation-transporting ATPase"/>
    <property type="match status" value="1"/>
</dbReference>
<evidence type="ECO:0000256" key="14">
    <source>
        <dbReference type="SAM" id="Phobius"/>
    </source>
</evidence>
<evidence type="ECO:0000256" key="3">
    <source>
        <dbReference type="ARBA" id="ARBA00022553"/>
    </source>
</evidence>
<dbReference type="InParanoid" id="T1EFM0"/>
<dbReference type="HOGENOM" id="CLU_001828_0_0_1"/>